<evidence type="ECO:0000313" key="1">
    <source>
        <dbReference type="EMBL" id="GBN19036.1"/>
    </source>
</evidence>
<dbReference type="AlphaFoldDB" id="A0A4Y2LZW4"/>
<organism evidence="1 2">
    <name type="scientific">Araneus ventricosus</name>
    <name type="common">Orbweaver spider</name>
    <name type="synonym">Epeira ventricosa</name>
    <dbReference type="NCBI Taxonomy" id="182803"/>
    <lineage>
        <taxon>Eukaryota</taxon>
        <taxon>Metazoa</taxon>
        <taxon>Ecdysozoa</taxon>
        <taxon>Arthropoda</taxon>
        <taxon>Chelicerata</taxon>
        <taxon>Arachnida</taxon>
        <taxon>Araneae</taxon>
        <taxon>Araneomorphae</taxon>
        <taxon>Entelegynae</taxon>
        <taxon>Araneoidea</taxon>
        <taxon>Araneidae</taxon>
        <taxon>Araneus</taxon>
    </lineage>
</organism>
<comment type="caution">
    <text evidence="1">The sequence shown here is derived from an EMBL/GenBank/DDBJ whole genome shotgun (WGS) entry which is preliminary data.</text>
</comment>
<reference evidence="1 2" key="1">
    <citation type="journal article" date="2019" name="Sci. Rep.">
        <title>Orb-weaving spider Araneus ventricosus genome elucidates the spidroin gene catalogue.</title>
        <authorList>
            <person name="Kono N."/>
            <person name="Nakamura H."/>
            <person name="Ohtoshi R."/>
            <person name="Moran D.A.P."/>
            <person name="Shinohara A."/>
            <person name="Yoshida Y."/>
            <person name="Fujiwara M."/>
            <person name="Mori M."/>
            <person name="Tomita M."/>
            <person name="Arakawa K."/>
        </authorList>
    </citation>
    <scope>NUCLEOTIDE SEQUENCE [LARGE SCALE GENOMIC DNA]</scope>
</reference>
<accession>A0A4Y2LZW4</accession>
<dbReference type="EMBL" id="BGPR01006439">
    <property type="protein sequence ID" value="GBN19036.1"/>
    <property type="molecule type" value="Genomic_DNA"/>
</dbReference>
<dbReference type="Proteomes" id="UP000499080">
    <property type="component" value="Unassembled WGS sequence"/>
</dbReference>
<protein>
    <submittedName>
        <fullName evidence="1">Uncharacterized protein</fullName>
    </submittedName>
</protein>
<gene>
    <name evidence="1" type="ORF">AVEN_253333_1</name>
</gene>
<proteinExistence type="predicted"/>
<keyword evidence="2" id="KW-1185">Reference proteome</keyword>
<evidence type="ECO:0000313" key="2">
    <source>
        <dbReference type="Proteomes" id="UP000499080"/>
    </source>
</evidence>
<name>A0A4Y2LZW4_ARAVE</name>
<sequence>MKKEMVHNEARRMKDLSLLLHLPPRTAANCYSRSKIRASVSELVLAHDHPSEMERLQWTTKVENTKKEGTTRPWSGNVSSRVARLEEQGNANLL</sequence>